<sequence length="283" mass="31527">MQKRPTHSAISHFIATILPPKTNDVQFLYHVPRNPKYIADTARVDQVVLSVVPTPGVYEEIEFDPSASQPSTNGAILARPPRTICFIHRPFDLERRRIRRGTLVLASHTSFDEHLTVGWNMALAERLGTVGESVCVQGYKGDPERKIGIVGRADVPRGVLQHRIEQEFGGLEYLQEGASDQIQVVAIMNAFNADEVFRVLETAQQRGWADRGKLPGRHILYMTGQPRDNGLRAAGEHGMSVACVGHAAAEEWGIRYLAKRLRAAFPDLSIKEVYDEEPLAIES</sequence>
<dbReference type="AlphaFoldDB" id="A0A6A6S7D3"/>
<dbReference type="Gene3D" id="3.40.1390.30">
    <property type="entry name" value="NIF3 (NGG1p interacting factor 3)-like"/>
    <property type="match status" value="1"/>
</dbReference>
<dbReference type="InterPro" id="IPR002678">
    <property type="entry name" value="DUF34/NIF3"/>
</dbReference>
<comment type="similarity">
    <text evidence="1">Belongs to the GTP cyclohydrolase I type 2/NIF3 family.</text>
</comment>
<name>A0A6A6S7D3_9PLEO</name>
<dbReference type="SUPFAM" id="SSF102705">
    <property type="entry name" value="NIF3 (NGG1p interacting factor 3)-like"/>
    <property type="match status" value="1"/>
</dbReference>
<dbReference type="OrthoDB" id="2592744at2759"/>
<evidence type="ECO:0000313" key="2">
    <source>
        <dbReference type="EMBL" id="KAF2643157.1"/>
    </source>
</evidence>
<gene>
    <name evidence="2" type="ORF">P280DRAFT_393615</name>
</gene>
<dbReference type="EMBL" id="MU006780">
    <property type="protein sequence ID" value="KAF2643157.1"/>
    <property type="molecule type" value="Genomic_DNA"/>
</dbReference>
<evidence type="ECO:0000313" key="3">
    <source>
        <dbReference type="Proteomes" id="UP000799753"/>
    </source>
</evidence>
<accession>A0A6A6S7D3</accession>
<dbReference type="InterPro" id="IPR036069">
    <property type="entry name" value="DUF34/NIF3_sf"/>
</dbReference>
<dbReference type="Proteomes" id="UP000799753">
    <property type="component" value="Unassembled WGS sequence"/>
</dbReference>
<dbReference type="Pfam" id="PF01784">
    <property type="entry name" value="DUF34_NIF3"/>
    <property type="match status" value="1"/>
</dbReference>
<proteinExistence type="inferred from homology"/>
<organism evidence="2 3">
    <name type="scientific">Massarina eburnea CBS 473.64</name>
    <dbReference type="NCBI Taxonomy" id="1395130"/>
    <lineage>
        <taxon>Eukaryota</taxon>
        <taxon>Fungi</taxon>
        <taxon>Dikarya</taxon>
        <taxon>Ascomycota</taxon>
        <taxon>Pezizomycotina</taxon>
        <taxon>Dothideomycetes</taxon>
        <taxon>Pleosporomycetidae</taxon>
        <taxon>Pleosporales</taxon>
        <taxon>Massarineae</taxon>
        <taxon>Massarinaceae</taxon>
        <taxon>Massarina</taxon>
    </lineage>
</organism>
<protein>
    <recommendedName>
        <fullName evidence="4">NGG1p interacting factor 3</fullName>
    </recommendedName>
</protein>
<evidence type="ECO:0000256" key="1">
    <source>
        <dbReference type="ARBA" id="ARBA00006964"/>
    </source>
</evidence>
<keyword evidence="3" id="KW-1185">Reference proteome</keyword>
<reference evidence="2" key="1">
    <citation type="journal article" date="2020" name="Stud. Mycol.">
        <title>101 Dothideomycetes genomes: a test case for predicting lifestyles and emergence of pathogens.</title>
        <authorList>
            <person name="Haridas S."/>
            <person name="Albert R."/>
            <person name="Binder M."/>
            <person name="Bloem J."/>
            <person name="Labutti K."/>
            <person name="Salamov A."/>
            <person name="Andreopoulos B."/>
            <person name="Baker S."/>
            <person name="Barry K."/>
            <person name="Bills G."/>
            <person name="Bluhm B."/>
            <person name="Cannon C."/>
            <person name="Castanera R."/>
            <person name="Culley D."/>
            <person name="Daum C."/>
            <person name="Ezra D."/>
            <person name="Gonzalez J."/>
            <person name="Henrissat B."/>
            <person name="Kuo A."/>
            <person name="Liang C."/>
            <person name="Lipzen A."/>
            <person name="Lutzoni F."/>
            <person name="Magnuson J."/>
            <person name="Mondo S."/>
            <person name="Nolan M."/>
            <person name="Ohm R."/>
            <person name="Pangilinan J."/>
            <person name="Park H.-J."/>
            <person name="Ramirez L."/>
            <person name="Alfaro M."/>
            <person name="Sun H."/>
            <person name="Tritt A."/>
            <person name="Yoshinaga Y."/>
            <person name="Zwiers L.-H."/>
            <person name="Turgeon B."/>
            <person name="Goodwin S."/>
            <person name="Spatafora J."/>
            <person name="Crous P."/>
            <person name="Grigoriev I."/>
        </authorList>
    </citation>
    <scope>NUCLEOTIDE SEQUENCE</scope>
    <source>
        <strain evidence="2">CBS 473.64</strain>
    </source>
</reference>
<evidence type="ECO:0008006" key="4">
    <source>
        <dbReference type="Google" id="ProtNLM"/>
    </source>
</evidence>